<comment type="caution">
    <text evidence="2">The sequence shown here is derived from an EMBL/GenBank/DDBJ whole genome shotgun (WGS) entry which is preliminary data.</text>
</comment>
<proteinExistence type="predicted"/>
<sequence>MPQQPSAQASSGPSKSSSHRDLLSPPLLPFSRGTVSSHSSSMLSTAQGASSPTVTVSVPVSVPASPGQASPQQGDLRLSGPPSGQGAGSGVRTRDRRIPADIRADSLATVPPTLPTTTERSMSGERKTARGGGFILTVWNNRVTASGLANHS</sequence>
<feature type="compositionally biased region" description="Low complexity" evidence="1">
    <location>
        <begin position="109"/>
        <end position="118"/>
    </location>
</feature>
<protein>
    <submittedName>
        <fullName evidence="2">Uncharacterized protein</fullName>
    </submittedName>
</protein>
<keyword evidence="3" id="KW-1185">Reference proteome</keyword>
<dbReference type="Proteomes" id="UP000735302">
    <property type="component" value="Unassembled WGS sequence"/>
</dbReference>
<feature type="compositionally biased region" description="Low complexity" evidence="1">
    <location>
        <begin position="1"/>
        <end position="16"/>
    </location>
</feature>
<feature type="compositionally biased region" description="Low complexity" evidence="1">
    <location>
        <begin position="36"/>
        <end position="82"/>
    </location>
</feature>
<organism evidence="2 3">
    <name type="scientific">Plakobranchus ocellatus</name>
    <dbReference type="NCBI Taxonomy" id="259542"/>
    <lineage>
        <taxon>Eukaryota</taxon>
        <taxon>Metazoa</taxon>
        <taxon>Spiralia</taxon>
        <taxon>Lophotrochozoa</taxon>
        <taxon>Mollusca</taxon>
        <taxon>Gastropoda</taxon>
        <taxon>Heterobranchia</taxon>
        <taxon>Euthyneura</taxon>
        <taxon>Panpulmonata</taxon>
        <taxon>Sacoglossa</taxon>
        <taxon>Placobranchoidea</taxon>
        <taxon>Plakobranchidae</taxon>
        <taxon>Plakobranchus</taxon>
    </lineage>
</organism>
<name>A0AAV3YV29_9GAST</name>
<accession>A0AAV3YV29</accession>
<gene>
    <name evidence="2" type="ORF">PoB_001320500</name>
</gene>
<feature type="region of interest" description="Disordered" evidence="1">
    <location>
        <begin position="1"/>
        <end position="132"/>
    </location>
</feature>
<evidence type="ECO:0000313" key="2">
    <source>
        <dbReference type="EMBL" id="GFN86699.1"/>
    </source>
</evidence>
<reference evidence="2 3" key="1">
    <citation type="journal article" date="2021" name="Elife">
        <title>Chloroplast acquisition without the gene transfer in kleptoplastic sea slugs, Plakobranchus ocellatus.</title>
        <authorList>
            <person name="Maeda T."/>
            <person name="Takahashi S."/>
            <person name="Yoshida T."/>
            <person name="Shimamura S."/>
            <person name="Takaki Y."/>
            <person name="Nagai Y."/>
            <person name="Toyoda A."/>
            <person name="Suzuki Y."/>
            <person name="Arimoto A."/>
            <person name="Ishii H."/>
            <person name="Satoh N."/>
            <person name="Nishiyama T."/>
            <person name="Hasebe M."/>
            <person name="Maruyama T."/>
            <person name="Minagawa J."/>
            <person name="Obokata J."/>
            <person name="Shigenobu S."/>
        </authorList>
    </citation>
    <scope>NUCLEOTIDE SEQUENCE [LARGE SCALE GENOMIC DNA]</scope>
</reference>
<evidence type="ECO:0000256" key="1">
    <source>
        <dbReference type="SAM" id="MobiDB-lite"/>
    </source>
</evidence>
<evidence type="ECO:0000313" key="3">
    <source>
        <dbReference type="Proteomes" id="UP000735302"/>
    </source>
</evidence>
<feature type="compositionally biased region" description="Basic and acidic residues" evidence="1">
    <location>
        <begin position="92"/>
        <end position="104"/>
    </location>
</feature>
<dbReference type="EMBL" id="BLXT01001596">
    <property type="protein sequence ID" value="GFN86699.1"/>
    <property type="molecule type" value="Genomic_DNA"/>
</dbReference>
<dbReference type="AlphaFoldDB" id="A0AAV3YV29"/>